<sequence length="425" mass="48188">MFNYHQQTKHSYYSVRSNPNQIDWSEQPSTYKSYPKFFKKFPLVLGNPWHDLVYYSGSISAEKVYPPSTKYSLRTNPSAGALYPNELYFQARGIGAFPDGIYHYEVKTNCVTLLHGLKGKEGLELYMGYTSAMRGILFLVSCVYYRSSWKYKNRGFRYCLLDAGHLLGSIESSALLMPHTTEIRYDIERQALNKMFGFMRHEFFVAGASVCVPIPHSMVEPFDLGLAYVDASGTFEANALIEEAYIETSSLQSPKISTQSPEFTYHIPKLRESIVARRSQRGFKGESMSKAQYEFILHAITAPILSDCDEKVDIFIVLNRVKDMPIGLYKEEKLITNKDYAKKAGYLCLEQYSLATEGAMTLFFVSSAKNYQALYQKAGMIGQRAYIASEYQDLGCSGIGAYYDDEVSAFVEEEGMVLYALAIGR</sequence>
<dbReference type="PANTHER" id="PTHR42741">
    <property type="entry name" value="NITROREDUCTASE FAMILY PROTEIN"/>
    <property type="match status" value="1"/>
</dbReference>
<dbReference type="GO" id="GO:0016491">
    <property type="term" value="F:oxidoreductase activity"/>
    <property type="evidence" value="ECO:0007669"/>
    <property type="project" value="InterPro"/>
</dbReference>
<organism evidence="2">
    <name type="scientific">hydrothermal vent metagenome</name>
    <dbReference type="NCBI Taxonomy" id="652676"/>
    <lineage>
        <taxon>unclassified sequences</taxon>
        <taxon>metagenomes</taxon>
        <taxon>ecological metagenomes</taxon>
    </lineage>
</organism>
<dbReference type="AlphaFoldDB" id="A0A1W1C546"/>
<feature type="domain" description="Nitroreductase" evidence="1">
    <location>
        <begin position="274"/>
        <end position="424"/>
    </location>
</feature>
<accession>A0A1W1C546</accession>
<dbReference type="InterPro" id="IPR029479">
    <property type="entry name" value="Nitroreductase"/>
</dbReference>
<dbReference type="CDD" id="cd02142">
    <property type="entry name" value="McbC_SagB-like_oxidoreductase"/>
    <property type="match status" value="1"/>
</dbReference>
<dbReference type="PANTHER" id="PTHR42741:SF3">
    <property type="entry name" value="NITROREDUCTASE FAMILY PROTEIN"/>
    <property type="match status" value="1"/>
</dbReference>
<dbReference type="Pfam" id="PF00881">
    <property type="entry name" value="Nitroreductase"/>
    <property type="match status" value="1"/>
</dbReference>
<dbReference type="Gene3D" id="3.40.109.10">
    <property type="entry name" value="NADH Oxidase"/>
    <property type="match status" value="2"/>
</dbReference>
<dbReference type="SUPFAM" id="SSF55469">
    <property type="entry name" value="FMN-dependent nitroreductase-like"/>
    <property type="match status" value="1"/>
</dbReference>
<name>A0A1W1C546_9ZZZZ</name>
<evidence type="ECO:0000259" key="1">
    <source>
        <dbReference type="Pfam" id="PF00881"/>
    </source>
</evidence>
<evidence type="ECO:0000313" key="2">
    <source>
        <dbReference type="EMBL" id="SFV60906.1"/>
    </source>
</evidence>
<protein>
    <recommendedName>
        <fullName evidence="1">Nitroreductase domain-containing protein</fullName>
    </recommendedName>
</protein>
<dbReference type="InterPro" id="IPR000415">
    <property type="entry name" value="Nitroreductase-like"/>
</dbReference>
<proteinExistence type="predicted"/>
<reference evidence="2" key="1">
    <citation type="submission" date="2016-10" db="EMBL/GenBank/DDBJ databases">
        <authorList>
            <person name="de Groot N.N."/>
        </authorList>
    </citation>
    <scope>NUCLEOTIDE SEQUENCE</scope>
</reference>
<dbReference type="EMBL" id="FPHM01000066">
    <property type="protein sequence ID" value="SFV60906.1"/>
    <property type="molecule type" value="Genomic_DNA"/>
</dbReference>
<gene>
    <name evidence="2" type="ORF">MNB_SV-13-1368</name>
</gene>